<name>A0ABV2KC14_SPOPS</name>
<dbReference type="EMBL" id="JBEPME010000006">
    <property type="protein sequence ID" value="MET3658612.1"/>
    <property type="molecule type" value="Genomic_DNA"/>
</dbReference>
<accession>A0ABV2KC14</accession>
<gene>
    <name evidence="1" type="ORF">ABIC55_003730</name>
</gene>
<organism evidence="1 2">
    <name type="scientific">Sporosarcina psychrophila</name>
    <name type="common">Bacillus psychrophilus</name>
    <dbReference type="NCBI Taxonomy" id="1476"/>
    <lineage>
        <taxon>Bacteria</taxon>
        <taxon>Bacillati</taxon>
        <taxon>Bacillota</taxon>
        <taxon>Bacilli</taxon>
        <taxon>Bacillales</taxon>
        <taxon>Caryophanaceae</taxon>
        <taxon>Sporosarcina</taxon>
    </lineage>
</organism>
<dbReference type="RefSeq" id="WP_067207853.1">
    <property type="nucleotide sequence ID" value="NZ_CP014616.1"/>
</dbReference>
<dbReference type="Proteomes" id="UP001549104">
    <property type="component" value="Unassembled WGS sequence"/>
</dbReference>
<dbReference type="Gene3D" id="3.30.1380.20">
    <property type="entry name" value="Trafficking protein particle complex subunit 3"/>
    <property type="match status" value="1"/>
</dbReference>
<dbReference type="InterPro" id="IPR019642">
    <property type="entry name" value="DUF2507"/>
</dbReference>
<comment type="caution">
    <text evidence="1">The sequence shown here is derived from an EMBL/GenBank/DDBJ whole genome shotgun (WGS) entry which is preliminary data.</text>
</comment>
<protein>
    <submittedName>
        <fullName evidence="1">Hydrocarbon binding protein</fullName>
    </submittedName>
</protein>
<reference evidence="1 2" key="1">
    <citation type="submission" date="2024-06" db="EMBL/GenBank/DDBJ databases">
        <title>Sorghum-associated microbial communities from plants grown in Nebraska, USA.</title>
        <authorList>
            <person name="Schachtman D."/>
        </authorList>
    </citation>
    <scope>NUCLEOTIDE SEQUENCE [LARGE SCALE GENOMIC DNA]</scope>
    <source>
        <strain evidence="1 2">1288</strain>
    </source>
</reference>
<keyword evidence="2" id="KW-1185">Reference proteome</keyword>
<evidence type="ECO:0000313" key="1">
    <source>
        <dbReference type="EMBL" id="MET3658612.1"/>
    </source>
</evidence>
<dbReference type="SUPFAM" id="SSF111126">
    <property type="entry name" value="Ligand-binding domain in the NO signalling and Golgi transport"/>
    <property type="match status" value="1"/>
</dbReference>
<dbReference type="InterPro" id="IPR024096">
    <property type="entry name" value="NO_sig/Golgi_transp_ligand-bd"/>
</dbReference>
<proteinExistence type="predicted"/>
<evidence type="ECO:0000313" key="2">
    <source>
        <dbReference type="Proteomes" id="UP001549104"/>
    </source>
</evidence>
<sequence length="138" mass="15946">MENTTYDSPTRFGYEVLRDHVLPSILGKHEDEILYWAGKEVARKFPIFGVDELPEFFQEAGWGPLHLEKTLKDEAFYSLKNDFATNAQNRSCQLEAGFIAQQYQKFSGLLTECYGEFNAKDGLIHFQVKWDLKTKVEA</sequence>
<dbReference type="Pfam" id="PF10702">
    <property type="entry name" value="DUF2507"/>
    <property type="match status" value="1"/>
</dbReference>